<dbReference type="EMBL" id="JALKHS010000003">
    <property type="protein sequence ID" value="MCK0530126.1"/>
    <property type="molecule type" value="Genomic_DNA"/>
</dbReference>
<dbReference type="SUPFAM" id="SSF54637">
    <property type="entry name" value="Thioesterase/thiol ester dehydrase-isomerase"/>
    <property type="match status" value="2"/>
</dbReference>
<organism evidence="2 3">
    <name type="scientific">Sphingobium agri</name>
    <dbReference type="NCBI Taxonomy" id="2933566"/>
    <lineage>
        <taxon>Bacteria</taxon>
        <taxon>Pseudomonadati</taxon>
        <taxon>Pseudomonadota</taxon>
        <taxon>Alphaproteobacteria</taxon>
        <taxon>Sphingomonadales</taxon>
        <taxon>Sphingomonadaceae</taxon>
        <taxon>Sphingobium</taxon>
    </lineage>
</organism>
<gene>
    <name evidence="2" type="ORF">MU848_00845</name>
</gene>
<reference evidence="2 3" key="1">
    <citation type="submission" date="2022-04" db="EMBL/GenBank/DDBJ databases">
        <authorList>
            <person name="Huq M.A."/>
        </authorList>
    </citation>
    <scope>NUCLEOTIDE SEQUENCE [LARGE SCALE GENOMIC DNA]</scope>
    <source>
        <strain evidence="2 3">MAH-33</strain>
    </source>
</reference>
<dbReference type="Proteomes" id="UP001203512">
    <property type="component" value="Unassembled WGS sequence"/>
</dbReference>
<evidence type="ECO:0000259" key="1">
    <source>
        <dbReference type="Pfam" id="PF13452"/>
    </source>
</evidence>
<dbReference type="Pfam" id="PF13452">
    <property type="entry name" value="FAS1_DH_region"/>
    <property type="match status" value="1"/>
</dbReference>
<dbReference type="RefSeq" id="WP_247229587.1">
    <property type="nucleotide sequence ID" value="NZ_JALKHS010000003.1"/>
</dbReference>
<evidence type="ECO:0000313" key="3">
    <source>
        <dbReference type="Proteomes" id="UP001203512"/>
    </source>
</evidence>
<dbReference type="PANTHER" id="PTHR28152">
    <property type="entry name" value="HYDROXYACYL-THIOESTER DEHYDRATASE TYPE 2, MITOCHONDRIAL"/>
    <property type="match status" value="1"/>
</dbReference>
<protein>
    <submittedName>
        <fullName evidence="2">Acyl-CoA dehydrogenase</fullName>
    </submittedName>
</protein>
<dbReference type="PANTHER" id="PTHR28152:SF1">
    <property type="entry name" value="HYDROXYACYL-THIOESTER DEHYDRATASE TYPE 2, MITOCHONDRIAL"/>
    <property type="match status" value="1"/>
</dbReference>
<name>A0ABT0DSP2_9SPHN</name>
<dbReference type="InterPro" id="IPR052741">
    <property type="entry name" value="Mitochondrial_HTD2"/>
</dbReference>
<dbReference type="InterPro" id="IPR039569">
    <property type="entry name" value="FAS1-like_DH_region"/>
</dbReference>
<sequence>MSRAIEHRTDIAAARQAHLLAALLDHDRPPWRAGELPPLAHWLLFPPDARQSGIGPDGHPMREDDGLPRRMWAGSRVRFLAPIMLGSEVERETSAIAINDKEGRSGRMRFVTLRHLLKVDGQVCVEEEQDIVYREVGRNGAPPPPDALTPAPQIARAVTIDPVQLFRFSALTFNAHRIHYDLPYTQDVEGYPGLVVHGPFIATLLMDHFLRHAPAAQVSSFSFRAQRPIFAGEPFTLGLATEGMGGDLMAIDHAGGLAMRARVETR</sequence>
<accession>A0ABT0DSP2</accession>
<evidence type="ECO:0000313" key="2">
    <source>
        <dbReference type="EMBL" id="MCK0530126.1"/>
    </source>
</evidence>
<proteinExistence type="predicted"/>
<dbReference type="Gene3D" id="3.10.129.10">
    <property type="entry name" value="Hotdog Thioesterase"/>
    <property type="match status" value="1"/>
</dbReference>
<dbReference type="InterPro" id="IPR029069">
    <property type="entry name" value="HotDog_dom_sf"/>
</dbReference>
<comment type="caution">
    <text evidence="2">The sequence shown here is derived from an EMBL/GenBank/DDBJ whole genome shotgun (WGS) entry which is preliminary data.</text>
</comment>
<keyword evidence="3" id="KW-1185">Reference proteome</keyword>
<feature type="domain" description="FAS1-like dehydratase" evidence="1">
    <location>
        <begin position="43"/>
        <end position="124"/>
    </location>
</feature>